<dbReference type="PANTHER" id="PTHR43584">
    <property type="entry name" value="NUCLEOTIDYL TRANSFERASE"/>
    <property type="match status" value="1"/>
</dbReference>
<accession>A0ABX1TJ86</accession>
<dbReference type="Pfam" id="PF00483">
    <property type="entry name" value="NTP_transferase"/>
    <property type="match status" value="1"/>
</dbReference>
<evidence type="ECO:0000259" key="4">
    <source>
        <dbReference type="Pfam" id="PF00483"/>
    </source>
</evidence>
<dbReference type="RefSeq" id="WP_169248702.1">
    <property type="nucleotide sequence ID" value="NZ_SPMZ01000026.1"/>
</dbReference>
<dbReference type="InterPro" id="IPR029044">
    <property type="entry name" value="Nucleotide-diphossugar_trans"/>
</dbReference>
<organism evidence="5 6">
    <name type="scientific">Candidatus Competibacter phosphatis</name>
    <dbReference type="NCBI Taxonomy" id="221280"/>
    <lineage>
        <taxon>Bacteria</taxon>
        <taxon>Pseudomonadati</taxon>
        <taxon>Pseudomonadota</taxon>
        <taxon>Gammaproteobacteria</taxon>
        <taxon>Candidatus Competibacteraceae</taxon>
        <taxon>Candidatus Competibacter</taxon>
    </lineage>
</organism>
<keyword evidence="3" id="KW-0472">Membrane</keyword>
<proteinExistence type="predicted"/>
<comment type="caution">
    <text evidence="5">The sequence shown here is derived from an EMBL/GenBank/DDBJ whole genome shotgun (WGS) entry which is preliminary data.</text>
</comment>
<keyword evidence="1" id="KW-0808">Transferase</keyword>
<name>A0ABX1TJ86_9GAMM</name>
<dbReference type="InterPro" id="IPR050065">
    <property type="entry name" value="GlmU-like"/>
</dbReference>
<dbReference type="Gene3D" id="2.160.10.10">
    <property type="entry name" value="Hexapeptide repeat proteins"/>
    <property type="match status" value="1"/>
</dbReference>
<evidence type="ECO:0000313" key="5">
    <source>
        <dbReference type="EMBL" id="NMQ19448.1"/>
    </source>
</evidence>
<keyword evidence="6" id="KW-1185">Reference proteome</keyword>
<dbReference type="Gene3D" id="3.90.550.10">
    <property type="entry name" value="Spore Coat Polysaccharide Biosynthesis Protein SpsA, Chain A"/>
    <property type="match status" value="1"/>
</dbReference>
<dbReference type="Proteomes" id="UP000760480">
    <property type="component" value="Unassembled WGS sequence"/>
</dbReference>
<feature type="domain" description="Nucleotidyl transferase" evidence="4">
    <location>
        <begin position="10"/>
        <end position="125"/>
    </location>
</feature>
<evidence type="ECO:0000256" key="3">
    <source>
        <dbReference type="SAM" id="Phobius"/>
    </source>
</evidence>
<keyword evidence="3" id="KW-0812">Transmembrane</keyword>
<feature type="transmembrane region" description="Helical" evidence="3">
    <location>
        <begin position="324"/>
        <end position="346"/>
    </location>
</feature>
<keyword evidence="2" id="KW-0548">Nucleotidyltransferase</keyword>
<keyword evidence="3" id="KW-1133">Transmembrane helix</keyword>
<dbReference type="PANTHER" id="PTHR43584:SF8">
    <property type="entry name" value="N-ACETYLMURAMATE ALPHA-1-PHOSPHATE URIDYLYLTRANSFERASE"/>
    <property type="match status" value="1"/>
</dbReference>
<evidence type="ECO:0000256" key="1">
    <source>
        <dbReference type="ARBA" id="ARBA00022679"/>
    </source>
</evidence>
<evidence type="ECO:0000313" key="6">
    <source>
        <dbReference type="Proteomes" id="UP000760480"/>
    </source>
</evidence>
<evidence type="ECO:0000256" key="2">
    <source>
        <dbReference type="ARBA" id="ARBA00022695"/>
    </source>
</evidence>
<dbReference type="EMBL" id="SPMZ01000026">
    <property type="protein sequence ID" value="NMQ19448.1"/>
    <property type="molecule type" value="Genomic_DNA"/>
</dbReference>
<reference evidence="5 6" key="1">
    <citation type="submission" date="2019-03" db="EMBL/GenBank/DDBJ databases">
        <title>Metabolic reconstructions from genomes of highly enriched 'Candidatus Accumulibacter' and 'Candidatus Competibacter' bioreactor populations.</title>
        <authorList>
            <person name="Annavajhala M.K."/>
            <person name="Welles L."/>
            <person name="Abbas B."/>
            <person name="Sorokin D."/>
            <person name="Park H."/>
            <person name="Van Loosdrecht M."/>
            <person name="Chandran K."/>
        </authorList>
    </citation>
    <scope>NUCLEOTIDE SEQUENCE [LARGE SCALE GENOMIC DNA]</scope>
    <source>
        <strain evidence="5 6">SBR_G</strain>
    </source>
</reference>
<gene>
    <name evidence="5" type="ORF">E4P82_09715</name>
</gene>
<sequence>MQALIFADRLGRELEPLTDRTCAALLPVLGKSVLEHTLEALGAAGLSEAVVAVSPFADELRLALGDGGRWEMRLHYVLTCGEEDPDAVVENCQSQLADELLALRGDVLHGAALNEFLRLAAEVSGPVVYGRAANAPVSLCLHRAGGRGGLEPLRWSAEPVEMPPTWPVVEVPGAALNRLESPSAYHRANLDAAAGRFPGLIVPGQQVAPRLTVGPRSRVSPRGPEQGVVFVGENCRVEASAEFYGEVVIANRVTVDRHAILRDSVVLSDAYIGERLEVRNAIIQGNRLIQVDTGAVRSMIETFTPTSQHETVLGDVLAAPFDRLWGLLLLLLSLPLWPLALVAALVENFDDPLRETRLRGNRLEFDEFGVRRRRAFVTMQWMTSIPLLRHLPRLLAVVSGDLRLVGAEPLTPEQATDSQREEWERLADRAPAGLIGPTQLILPAGAPRETRLMSDVFYACQRGAGKNLRYLLQGAGALFTPRAWWPG</sequence>
<dbReference type="InterPro" id="IPR005835">
    <property type="entry name" value="NTP_transferase_dom"/>
</dbReference>
<dbReference type="SUPFAM" id="SSF53448">
    <property type="entry name" value="Nucleotide-diphospho-sugar transferases"/>
    <property type="match status" value="1"/>
</dbReference>
<protein>
    <submittedName>
        <fullName evidence="5">NDP-sugar synthase</fullName>
    </submittedName>
</protein>